<dbReference type="Proteomes" id="UP000655868">
    <property type="component" value="Unassembled WGS sequence"/>
</dbReference>
<dbReference type="Gene3D" id="3.30.559.30">
    <property type="entry name" value="Nonribosomal peptide synthetase, condensation domain"/>
    <property type="match status" value="1"/>
</dbReference>
<dbReference type="RefSeq" id="WP_307830001.1">
    <property type="nucleotide sequence ID" value="NZ_JAEMNV010000037.1"/>
</dbReference>
<dbReference type="FunFam" id="3.30.559.10:FF:000012">
    <property type="entry name" value="Non-ribosomal peptide synthetase"/>
    <property type="match status" value="1"/>
</dbReference>
<dbReference type="EMBL" id="JAEMNV010000037">
    <property type="protein sequence ID" value="MBJ8343030.1"/>
    <property type="molecule type" value="Genomic_DNA"/>
</dbReference>
<comment type="caution">
    <text evidence="2">The sequence shown here is derived from an EMBL/GenBank/DDBJ whole genome shotgun (WGS) entry which is preliminary data.</text>
</comment>
<dbReference type="AlphaFoldDB" id="A0A934NXC5"/>
<dbReference type="CDD" id="cd19540">
    <property type="entry name" value="LCL_NRPS-like"/>
    <property type="match status" value="1"/>
</dbReference>
<protein>
    <recommendedName>
        <fullName evidence="1">Condensation domain-containing protein</fullName>
    </recommendedName>
</protein>
<dbReference type="PANTHER" id="PTHR45398">
    <property type="match status" value="1"/>
</dbReference>
<dbReference type="InterPro" id="IPR001242">
    <property type="entry name" value="Condensation_dom"/>
</dbReference>
<reference evidence="2" key="1">
    <citation type="submission" date="2020-12" db="EMBL/GenBank/DDBJ databases">
        <title>Antrihabitans popcorni sp. nov. and Antrihabitans auranticaus sp. nov., isolated from a larva cave.</title>
        <authorList>
            <person name="Lee S.D."/>
            <person name="Kim I.S."/>
        </authorList>
    </citation>
    <scope>NUCLEOTIDE SEQUENCE</scope>
    <source>
        <strain evidence="2">YC3-6</strain>
    </source>
</reference>
<evidence type="ECO:0000313" key="3">
    <source>
        <dbReference type="Proteomes" id="UP000655868"/>
    </source>
</evidence>
<dbReference type="SUPFAM" id="SSF52777">
    <property type="entry name" value="CoA-dependent acyltransferases"/>
    <property type="match status" value="2"/>
</dbReference>
<accession>A0A934NXC5</accession>
<name>A0A934NXC5_9NOCA</name>
<feature type="domain" description="Condensation" evidence="1">
    <location>
        <begin position="36"/>
        <end position="477"/>
    </location>
</feature>
<dbReference type="Gene3D" id="3.30.559.10">
    <property type="entry name" value="Chloramphenicol acetyltransferase-like domain"/>
    <property type="match status" value="1"/>
</dbReference>
<dbReference type="PANTHER" id="PTHR45398:SF1">
    <property type="entry name" value="ENZYME, PUTATIVE (JCVI)-RELATED"/>
    <property type="match status" value="1"/>
</dbReference>
<evidence type="ECO:0000313" key="2">
    <source>
        <dbReference type="EMBL" id="MBJ8343030.1"/>
    </source>
</evidence>
<dbReference type="Pfam" id="PF00668">
    <property type="entry name" value="Condensation"/>
    <property type="match status" value="1"/>
</dbReference>
<keyword evidence="3" id="KW-1185">Reference proteome</keyword>
<sequence>MFDAPTVAGLADVVGSIAPEAGSRPVLVSRVRPAWVPVSFAQRRMWFLNQFDTASPAYNIPVGLRLRGPLDATALMTALADVVQRHEALRTMFPDSADDPQQVVVPVTRVDLNPTATQVDPSVLLARLESVVTRGFDVTVEVPVRARLFRVAPDDHVLLLVVHHIVADGASMAPLARDLATAYAARAADSEPTWARLPVQYADYTLWQREVVGEESDSDSELARQLRYWREVLADAPEAMELPVDRPRPMVRSLRGARIEFDVDAELHARAGELSREQRASAFMVLHAAWAAVLMRMCDARDVIVGTPVAGRGEPALDDLVGMFVNTVVLRTRIEPGMRFDELLEDVRDNDLAAFAHADLPFERLVDAVVSARTTAHHPLFQVAFEMQRGDTVVPNFPGLSVDALDLDPGISKFDLQLSVTERYMADGSPAGLSAACVYSTDLFDEVTVRGLAARFVRVLEAVCADPSVVVGDIDILDG</sequence>
<dbReference type="InterPro" id="IPR023213">
    <property type="entry name" value="CAT-like_dom_sf"/>
</dbReference>
<feature type="non-terminal residue" evidence="2">
    <location>
        <position position="479"/>
    </location>
</feature>
<organism evidence="2 3">
    <name type="scientific">Antrihabitans stalagmiti</name>
    <dbReference type="NCBI Taxonomy" id="2799499"/>
    <lineage>
        <taxon>Bacteria</taxon>
        <taxon>Bacillati</taxon>
        <taxon>Actinomycetota</taxon>
        <taxon>Actinomycetes</taxon>
        <taxon>Mycobacteriales</taxon>
        <taxon>Nocardiaceae</taxon>
        <taxon>Antrihabitans</taxon>
    </lineage>
</organism>
<dbReference type="GO" id="GO:0003824">
    <property type="term" value="F:catalytic activity"/>
    <property type="evidence" value="ECO:0007669"/>
    <property type="project" value="InterPro"/>
</dbReference>
<gene>
    <name evidence="2" type="ORF">JGU71_29575</name>
</gene>
<dbReference type="GO" id="GO:0008610">
    <property type="term" value="P:lipid biosynthetic process"/>
    <property type="evidence" value="ECO:0007669"/>
    <property type="project" value="UniProtKB-ARBA"/>
</dbReference>
<proteinExistence type="predicted"/>
<evidence type="ECO:0000259" key="1">
    <source>
        <dbReference type="Pfam" id="PF00668"/>
    </source>
</evidence>